<dbReference type="EMBL" id="SMAF01000002">
    <property type="protein sequence ID" value="TCT00671.1"/>
    <property type="molecule type" value="Genomic_DNA"/>
</dbReference>
<reference evidence="1 2" key="1">
    <citation type="submission" date="2019-03" db="EMBL/GenBank/DDBJ databases">
        <title>Genomic Encyclopedia of Type Strains, Phase IV (KMG-IV): sequencing the most valuable type-strain genomes for metagenomic binning, comparative biology and taxonomic classification.</title>
        <authorList>
            <person name="Goeker M."/>
        </authorList>
    </citation>
    <scope>NUCLEOTIDE SEQUENCE [LARGE SCALE GENOMIC DNA]</scope>
    <source>
        <strain evidence="1 2">DSM 21944</strain>
    </source>
</reference>
<comment type="caution">
    <text evidence="1">The sequence shown here is derived from an EMBL/GenBank/DDBJ whole genome shotgun (WGS) entry which is preliminary data.</text>
</comment>
<name>A0A4R3LL75_9GAMM</name>
<evidence type="ECO:0000313" key="2">
    <source>
        <dbReference type="Proteomes" id="UP000294599"/>
    </source>
</evidence>
<dbReference type="OrthoDB" id="5295974at2"/>
<dbReference type="AlphaFoldDB" id="A0A4R3LL75"/>
<sequence length="300" mass="33360">MSGSRLIVLAPSKPDAALAQRIAAVLARADHWPAAADGGARVYDDLFAITPTGWPEAALTRQIDAGDAEDRHWLRADPAHFRAEMANVRLMGCGAQTLRLDLDEAQALVAALAPVFGDEGFELSAPVPGRWYLRAFASNAVPDFPVMAPPDDAIGRDIFELWPEDPIGRRWRRLFSEAQIVLAQHPLNRRREQAKLPAINGLWFHGAGRLPRRVDSPLSAVSTPDPLLRALAQQAGIALIDAAGAADRNGHLLFDLRNDATPLPSLLDAWDSGRVTELEWRSPAGRWLRKRWHRWRFWRR</sequence>
<protein>
    <recommendedName>
        <fullName evidence="3">Phosphoglycerate mutase</fullName>
    </recommendedName>
</protein>
<dbReference type="Proteomes" id="UP000294599">
    <property type="component" value="Unassembled WGS sequence"/>
</dbReference>
<proteinExistence type="predicted"/>
<evidence type="ECO:0008006" key="3">
    <source>
        <dbReference type="Google" id="ProtNLM"/>
    </source>
</evidence>
<accession>A0A4R3LL75</accession>
<keyword evidence="2" id="KW-1185">Reference proteome</keyword>
<dbReference type="RefSeq" id="WP_132577184.1">
    <property type="nucleotide sequence ID" value="NZ_JBHLWF010000013.1"/>
</dbReference>
<gene>
    <name evidence="1" type="ORF">EDC25_10235</name>
</gene>
<organism evidence="1 2">
    <name type="scientific">Pseudofulvimonas gallinarii</name>
    <dbReference type="NCBI Taxonomy" id="634155"/>
    <lineage>
        <taxon>Bacteria</taxon>
        <taxon>Pseudomonadati</taxon>
        <taxon>Pseudomonadota</taxon>
        <taxon>Gammaproteobacteria</taxon>
        <taxon>Lysobacterales</taxon>
        <taxon>Rhodanobacteraceae</taxon>
        <taxon>Pseudofulvimonas</taxon>
    </lineage>
</organism>
<evidence type="ECO:0000313" key="1">
    <source>
        <dbReference type="EMBL" id="TCT00671.1"/>
    </source>
</evidence>